<dbReference type="AlphaFoldDB" id="A0AAW2EIS7"/>
<evidence type="ECO:0000313" key="1">
    <source>
        <dbReference type="EMBL" id="KAL0102850.1"/>
    </source>
</evidence>
<name>A0AAW2EIS7_9HYME</name>
<accession>A0AAW2EIS7</accession>
<keyword evidence="2" id="KW-1185">Reference proteome</keyword>
<comment type="caution">
    <text evidence="1">The sequence shown here is derived from an EMBL/GenBank/DDBJ whole genome shotgun (WGS) entry which is preliminary data.</text>
</comment>
<reference evidence="1 2" key="1">
    <citation type="submission" date="2023-03" db="EMBL/GenBank/DDBJ databases">
        <title>High recombination rates correlate with genetic variation in Cardiocondyla obscurior ants.</title>
        <authorList>
            <person name="Errbii M."/>
        </authorList>
    </citation>
    <scope>NUCLEOTIDE SEQUENCE [LARGE SCALE GENOMIC DNA]</scope>
    <source>
        <strain evidence="1">Alpha-2009</strain>
        <tissue evidence="1">Whole body</tissue>
    </source>
</reference>
<sequence>MSLCIQTALRLSLSCLSQFLLRKILQINWQFVVIFIVKLFWASKSTNNTASSNQTLRVLCERKKPLNNASISIHQVSIIKHINLCKI</sequence>
<organism evidence="1 2">
    <name type="scientific">Cardiocondyla obscurior</name>
    <dbReference type="NCBI Taxonomy" id="286306"/>
    <lineage>
        <taxon>Eukaryota</taxon>
        <taxon>Metazoa</taxon>
        <taxon>Ecdysozoa</taxon>
        <taxon>Arthropoda</taxon>
        <taxon>Hexapoda</taxon>
        <taxon>Insecta</taxon>
        <taxon>Pterygota</taxon>
        <taxon>Neoptera</taxon>
        <taxon>Endopterygota</taxon>
        <taxon>Hymenoptera</taxon>
        <taxon>Apocrita</taxon>
        <taxon>Aculeata</taxon>
        <taxon>Formicoidea</taxon>
        <taxon>Formicidae</taxon>
        <taxon>Myrmicinae</taxon>
        <taxon>Cardiocondyla</taxon>
    </lineage>
</organism>
<gene>
    <name evidence="1" type="ORF">PUN28_018267</name>
</gene>
<proteinExistence type="predicted"/>
<dbReference type="Proteomes" id="UP001430953">
    <property type="component" value="Unassembled WGS sequence"/>
</dbReference>
<evidence type="ECO:0000313" key="2">
    <source>
        <dbReference type="Proteomes" id="UP001430953"/>
    </source>
</evidence>
<protein>
    <recommendedName>
        <fullName evidence="3">Secreted protein</fullName>
    </recommendedName>
</protein>
<evidence type="ECO:0008006" key="3">
    <source>
        <dbReference type="Google" id="ProtNLM"/>
    </source>
</evidence>
<dbReference type="EMBL" id="JADYXP020000022">
    <property type="protein sequence ID" value="KAL0102850.1"/>
    <property type="molecule type" value="Genomic_DNA"/>
</dbReference>